<evidence type="ECO:0000313" key="8">
    <source>
        <dbReference type="Proteomes" id="UP000032737"/>
    </source>
</evidence>
<dbReference type="Proteomes" id="UP000032737">
    <property type="component" value="Chromosome"/>
</dbReference>
<dbReference type="CDD" id="cd02932">
    <property type="entry name" value="OYE_YqiM_FMN"/>
    <property type="match status" value="1"/>
</dbReference>
<gene>
    <name evidence="7" type="primary">namA</name>
    <name evidence="7" type="ORF">BN85309220</name>
</gene>
<dbReference type="SUPFAM" id="SSF51395">
    <property type="entry name" value="FMN-linked oxidoreductases"/>
    <property type="match status" value="1"/>
</dbReference>
<keyword evidence="8" id="KW-1185">Reference proteome</keyword>
<dbReference type="EC" id="1.6.99.1" evidence="7"/>
<keyword evidence="2" id="KW-0285">Flavoprotein</keyword>
<sequence length="337" mass="37832">MISLFDPITIKDQTIKNRIVMPPMCMYSAEGGYATDFHVIHYASRAIGGVGLIIVEATAVLPNGRITNQDLGLYEDEHVKSLKWITKQIRQYDSVSCIQLNHAGRKSKADGKLMAPSAIAFGTNDVPVAMSIDDIKEVINAFRSAAHRALEAGFDMIEIHAAHGYLLHEFMSPLANKRTDHYGGILENRSRLLREVVEAVRDVFPMDKPVSLRISAEDYVKEGLHPTDWVEAIKLIPHGYVDLIHVSSGGIVLVDIDAYPGYQLSFAKKIKRETRIPTIAGGLIEDPFMASGVLQENEADLIYFGRLSLREPYFPLRFAKQLRIDLPWPKQYERSKK</sequence>
<dbReference type="GO" id="GO:0003959">
    <property type="term" value="F:NADPH dehydrogenase activity"/>
    <property type="evidence" value="ECO:0007669"/>
    <property type="project" value="UniProtKB-EC"/>
</dbReference>
<accession>U4KRQ3</accession>
<comment type="cofactor">
    <cofactor evidence="1">
        <name>FMN</name>
        <dbReference type="ChEBI" id="CHEBI:58210"/>
    </cofactor>
</comment>
<dbReference type="Gene3D" id="3.20.20.70">
    <property type="entry name" value="Aldolase class I"/>
    <property type="match status" value="1"/>
</dbReference>
<dbReference type="OrthoDB" id="9772736at2"/>
<organism evidence="7 8">
    <name type="scientific">Acholeplasma brassicae</name>
    <dbReference type="NCBI Taxonomy" id="61635"/>
    <lineage>
        <taxon>Bacteria</taxon>
        <taxon>Bacillati</taxon>
        <taxon>Mycoplasmatota</taxon>
        <taxon>Mollicutes</taxon>
        <taxon>Acholeplasmatales</taxon>
        <taxon>Acholeplasmataceae</taxon>
        <taxon>Acholeplasma</taxon>
    </lineage>
</organism>
<dbReference type="RefSeq" id="WP_030004805.1">
    <property type="nucleotide sequence ID" value="NC_022549.1"/>
</dbReference>
<keyword evidence="3" id="KW-0288">FMN</keyword>
<keyword evidence="5 7" id="KW-0560">Oxidoreductase</keyword>
<protein>
    <submittedName>
        <fullName evidence="7">NADPH dehydrogenase</fullName>
        <ecNumber evidence="7">1.6.99.1</ecNumber>
    </submittedName>
</protein>
<feature type="domain" description="NADH:flavin oxidoreductase/NADH oxidase N-terminal" evidence="6">
    <location>
        <begin position="3"/>
        <end position="322"/>
    </location>
</feature>
<evidence type="ECO:0000256" key="5">
    <source>
        <dbReference type="ARBA" id="ARBA00023002"/>
    </source>
</evidence>
<evidence type="ECO:0000256" key="2">
    <source>
        <dbReference type="ARBA" id="ARBA00022630"/>
    </source>
</evidence>
<dbReference type="STRING" id="61635.BN85309220"/>
<dbReference type="GO" id="GO:0010181">
    <property type="term" value="F:FMN binding"/>
    <property type="evidence" value="ECO:0007669"/>
    <property type="project" value="InterPro"/>
</dbReference>
<evidence type="ECO:0000256" key="4">
    <source>
        <dbReference type="ARBA" id="ARBA00022857"/>
    </source>
</evidence>
<proteinExistence type="predicted"/>
<dbReference type="Pfam" id="PF00724">
    <property type="entry name" value="Oxidored_FMN"/>
    <property type="match status" value="1"/>
</dbReference>
<dbReference type="PANTHER" id="PTHR43303">
    <property type="entry name" value="NADPH DEHYDROGENASE C23G7.10C-RELATED"/>
    <property type="match status" value="1"/>
</dbReference>
<dbReference type="AlphaFoldDB" id="U4KRQ3"/>
<dbReference type="InterPro" id="IPR013785">
    <property type="entry name" value="Aldolase_TIM"/>
</dbReference>
<evidence type="ECO:0000256" key="1">
    <source>
        <dbReference type="ARBA" id="ARBA00001917"/>
    </source>
</evidence>
<dbReference type="EMBL" id="FO681348">
    <property type="protein sequence ID" value="CCV65943.1"/>
    <property type="molecule type" value="Genomic_DNA"/>
</dbReference>
<keyword evidence="4" id="KW-0521">NADP</keyword>
<evidence type="ECO:0000313" key="7">
    <source>
        <dbReference type="EMBL" id="CCV65943.1"/>
    </source>
</evidence>
<dbReference type="GO" id="GO:0050661">
    <property type="term" value="F:NADP binding"/>
    <property type="evidence" value="ECO:0007669"/>
    <property type="project" value="InterPro"/>
</dbReference>
<dbReference type="InterPro" id="IPR001155">
    <property type="entry name" value="OxRdtase_FMN_N"/>
</dbReference>
<reference evidence="7 8" key="1">
    <citation type="journal article" date="2013" name="J. Mol. Microbiol. Biotechnol.">
        <title>Analysis of the Complete Genomes of Acholeplasma brassicae , A. palmae and A. laidlawii and Their Comparison to the Obligate Parasites from ' Candidatus Phytoplasma'.</title>
        <authorList>
            <person name="Kube M."/>
            <person name="Siewert C."/>
            <person name="Migdoll A.M."/>
            <person name="Duduk B."/>
            <person name="Holz S."/>
            <person name="Rabus R."/>
            <person name="Seemuller E."/>
            <person name="Mitrovic J."/>
            <person name="Muller I."/>
            <person name="Buttner C."/>
            <person name="Reinhardt R."/>
        </authorList>
    </citation>
    <scope>NUCLEOTIDE SEQUENCE [LARGE SCALE GENOMIC DNA]</scope>
    <source>
        <strain evidence="8">0502</strain>
    </source>
</reference>
<dbReference type="NCBIfam" id="NF010047">
    <property type="entry name" value="PRK13523.1"/>
    <property type="match status" value="1"/>
</dbReference>
<name>U4KRQ3_9MOLU</name>
<dbReference type="PANTHER" id="PTHR43303:SF4">
    <property type="entry name" value="NADPH DEHYDROGENASE C23G7.10C-RELATED"/>
    <property type="match status" value="1"/>
</dbReference>
<dbReference type="KEGG" id="abra:BN85309220"/>
<evidence type="ECO:0000256" key="3">
    <source>
        <dbReference type="ARBA" id="ARBA00022643"/>
    </source>
</evidence>
<dbReference type="InterPro" id="IPR044152">
    <property type="entry name" value="YqjM-like"/>
</dbReference>
<dbReference type="HOGENOM" id="CLU_012153_2_1_14"/>
<evidence type="ECO:0000259" key="6">
    <source>
        <dbReference type="Pfam" id="PF00724"/>
    </source>
</evidence>